<reference evidence="3" key="3">
    <citation type="submission" date="2014-09" db="EMBL/GenBank/DDBJ databases">
        <authorList>
            <person name="Magalhaes I.L.F."/>
            <person name="Oliveira U."/>
            <person name="Santos F.R."/>
            <person name="Vidigal T.H.D.A."/>
            <person name="Brescovit A.D."/>
            <person name="Santos A.J."/>
        </authorList>
    </citation>
    <scope>NUCLEOTIDE SEQUENCE</scope>
</reference>
<name>A0A0A9Z1M5_LYGHE</name>
<feature type="non-terminal residue" evidence="2">
    <location>
        <position position="1"/>
    </location>
</feature>
<evidence type="ECO:0000313" key="3">
    <source>
        <dbReference type="EMBL" id="JAG50650.1"/>
    </source>
</evidence>
<dbReference type="EMBL" id="GBRD01015176">
    <property type="protein sequence ID" value="JAG50650.1"/>
    <property type="molecule type" value="Transcribed_RNA"/>
</dbReference>
<proteinExistence type="predicted"/>
<dbReference type="EMBL" id="GBHO01005823">
    <property type="protein sequence ID" value="JAG37781.1"/>
    <property type="molecule type" value="Transcribed_RNA"/>
</dbReference>
<feature type="signal peptide" evidence="1">
    <location>
        <begin position="1"/>
        <end position="24"/>
    </location>
</feature>
<organism evidence="2">
    <name type="scientific">Lygus hesperus</name>
    <name type="common">Western plant bug</name>
    <dbReference type="NCBI Taxonomy" id="30085"/>
    <lineage>
        <taxon>Eukaryota</taxon>
        <taxon>Metazoa</taxon>
        <taxon>Ecdysozoa</taxon>
        <taxon>Arthropoda</taxon>
        <taxon>Hexapoda</taxon>
        <taxon>Insecta</taxon>
        <taxon>Pterygota</taxon>
        <taxon>Neoptera</taxon>
        <taxon>Paraneoptera</taxon>
        <taxon>Hemiptera</taxon>
        <taxon>Heteroptera</taxon>
        <taxon>Panheteroptera</taxon>
        <taxon>Cimicomorpha</taxon>
        <taxon>Miridae</taxon>
        <taxon>Mirini</taxon>
        <taxon>Lygus</taxon>
    </lineage>
</organism>
<keyword evidence="1" id="KW-0732">Signal</keyword>
<feature type="chain" id="PRO_5015034073" evidence="1">
    <location>
        <begin position="25"/>
        <end position="181"/>
    </location>
</feature>
<evidence type="ECO:0000313" key="2">
    <source>
        <dbReference type="EMBL" id="JAG37781.1"/>
    </source>
</evidence>
<dbReference type="AlphaFoldDB" id="A0A0A9Z1M5"/>
<accession>A0A0A9Z1M5</accession>
<evidence type="ECO:0000256" key="1">
    <source>
        <dbReference type="SAM" id="SignalP"/>
    </source>
</evidence>
<protein>
    <submittedName>
        <fullName evidence="2">Ribulose bisphosphate carboxylase</fullName>
    </submittedName>
</protein>
<reference evidence="2" key="2">
    <citation type="submission" date="2014-07" db="EMBL/GenBank/DDBJ databases">
        <authorList>
            <person name="Hull J."/>
        </authorList>
    </citation>
    <scope>NUCLEOTIDE SEQUENCE</scope>
</reference>
<gene>
    <name evidence="2" type="primary">rbcL_2</name>
    <name evidence="2" type="ORF">CM83_100306</name>
</gene>
<reference evidence="2" key="1">
    <citation type="journal article" date="2014" name="PLoS ONE">
        <title>Transcriptome-Based Identification of ABC Transporters in the Western Tarnished Plant Bug Lygus hesperus.</title>
        <authorList>
            <person name="Hull J.J."/>
            <person name="Chaney K."/>
            <person name="Geib S.M."/>
            <person name="Fabrick J.A."/>
            <person name="Brent C.S."/>
            <person name="Walsh D."/>
            <person name="Lavine L.C."/>
        </authorList>
    </citation>
    <scope>NUCLEOTIDE SEQUENCE</scope>
</reference>
<sequence>VISNMKHLAVISFILIVLMCNVSAYIDGLMKFIQKFSGVKGGIQHIKNMPKEKQERIEGYFKKVMELYNEEFEKKSYQAETLKNAYVKYVYNGTNVMARTYNERNKKSDAVIFKESEEQTHGSYAILFASKDASCLVVFRVTKKGTVTHKRDYSGCIPQIFLSPWNLLQRTFKTIFVTPKD</sequence>